<evidence type="ECO:0000256" key="1">
    <source>
        <dbReference type="SAM" id="MobiDB-lite"/>
    </source>
</evidence>
<dbReference type="PROSITE" id="PS50994">
    <property type="entry name" value="INTEGRASE"/>
    <property type="match status" value="1"/>
</dbReference>
<dbReference type="InterPro" id="IPR036397">
    <property type="entry name" value="RNaseH_sf"/>
</dbReference>
<proteinExistence type="predicted"/>
<feature type="non-terminal residue" evidence="3">
    <location>
        <position position="1"/>
    </location>
</feature>
<accession>A0A1I7MT88</accession>
<dbReference type="RefSeq" id="WP_425435642.1">
    <property type="nucleotide sequence ID" value="NZ_FPCG01000022.1"/>
</dbReference>
<name>A0A1I7MT88_9MICC</name>
<feature type="domain" description="Integrase catalytic" evidence="2">
    <location>
        <begin position="76"/>
        <end position="264"/>
    </location>
</feature>
<dbReference type="STRING" id="574650.SAMN04487966_1229"/>
<dbReference type="PANTHER" id="PTHR35004">
    <property type="entry name" value="TRANSPOSASE RV3428C-RELATED"/>
    <property type="match status" value="1"/>
</dbReference>
<dbReference type="AlphaFoldDB" id="A0A1I7MT88"/>
<protein>
    <submittedName>
        <fullName evidence="3">Integrase core domain-containing protein</fullName>
    </submittedName>
</protein>
<dbReference type="GO" id="GO:0003676">
    <property type="term" value="F:nucleic acid binding"/>
    <property type="evidence" value="ECO:0007669"/>
    <property type="project" value="InterPro"/>
</dbReference>
<dbReference type="Pfam" id="PF13683">
    <property type="entry name" value="rve_3"/>
    <property type="match status" value="1"/>
</dbReference>
<reference evidence="3 4" key="1">
    <citation type="submission" date="2016-10" db="EMBL/GenBank/DDBJ databases">
        <authorList>
            <person name="de Groot N.N."/>
        </authorList>
    </citation>
    <scope>NUCLEOTIDE SEQUENCE [LARGE SCALE GENOMIC DNA]</scope>
    <source>
        <strain evidence="3 4">CGMCC 1.7054</strain>
    </source>
</reference>
<keyword evidence="4" id="KW-1185">Reference proteome</keyword>
<dbReference type="InterPro" id="IPR012337">
    <property type="entry name" value="RNaseH-like_sf"/>
</dbReference>
<dbReference type="InterPro" id="IPR001584">
    <property type="entry name" value="Integrase_cat-core"/>
</dbReference>
<dbReference type="Proteomes" id="UP000198881">
    <property type="component" value="Unassembled WGS sequence"/>
</dbReference>
<evidence type="ECO:0000313" key="3">
    <source>
        <dbReference type="EMBL" id="SFV25157.1"/>
    </source>
</evidence>
<dbReference type="GO" id="GO:0015074">
    <property type="term" value="P:DNA integration"/>
    <property type="evidence" value="ECO:0007669"/>
    <property type="project" value="InterPro"/>
</dbReference>
<dbReference type="SUPFAM" id="SSF53098">
    <property type="entry name" value="Ribonuclease H-like"/>
    <property type="match status" value="1"/>
</dbReference>
<sequence>IHHHLSTGGVDPLPEHHALATGQVHDPVQISARTVGRWLHRLGISRLRYLTPTGDTLRGEDQDPDQDATAAPGRIVAKRPGHMVHIDVKKIGRIPDGGGWRAHGRGSHHARRTKRGAGARVGYTYLHSAVDGHTRLAYTEALEDERATTTIGFWYRARAFFAAHGIRIEKVITDNGNNYRAKDFTTAITGCGSRHRRIRPYTPRHNGKVERYNRLMVDEVLYARPYDSEHQRRQALQIWINHYNYHRPHTACGHQPPASRAPRTLNNVMASYN</sequence>
<organism evidence="3 4">
    <name type="scientific">Micrococcus terreus</name>
    <dbReference type="NCBI Taxonomy" id="574650"/>
    <lineage>
        <taxon>Bacteria</taxon>
        <taxon>Bacillati</taxon>
        <taxon>Actinomycetota</taxon>
        <taxon>Actinomycetes</taxon>
        <taxon>Micrococcales</taxon>
        <taxon>Micrococcaceae</taxon>
        <taxon>Micrococcus</taxon>
    </lineage>
</organism>
<feature type="region of interest" description="Disordered" evidence="1">
    <location>
        <begin position="53"/>
        <end position="72"/>
    </location>
</feature>
<gene>
    <name evidence="3" type="ORF">SAMN04487966_1229</name>
</gene>
<evidence type="ECO:0000259" key="2">
    <source>
        <dbReference type="PROSITE" id="PS50994"/>
    </source>
</evidence>
<dbReference type="PANTHER" id="PTHR35004:SF7">
    <property type="entry name" value="INTEGRASE PROTEIN"/>
    <property type="match status" value="1"/>
</dbReference>
<dbReference type="Gene3D" id="3.30.420.10">
    <property type="entry name" value="Ribonuclease H-like superfamily/Ribonuclease H"/>
    <property type="match status" value="1"/>
</dbReference>
<evidence type="ECO:0000313" key="4">
    <source>
        <dbReference type="Proteomes" id="UP000198881"/>
    </source>
</evidence>
<dbReference type="EMBL" id="FPCG01000022">
    <property type="protein sequence ID" value="SFV25157.1"/>
    <property type="molecule type" value="Genomic_DNA"/>
</dbReference>